<evidence type="ECO:0000313" key="3">
    <source>
        <dbReference type="Proteomes" id="UP000515856"/>
    </source>
</evidence>
<keyword evidence="3" id="KW-1185">Reference proteome</keyword>
<dbReference type="InterPro" id="IPR004843">
    <property type="entry name" value="Calcineurin-like_PHP"/>
</dbReference>
<dbReference type="RefSeq" id="WP_117455831.1">
    <property type="nucleotide sequence ID" value="NZ_CP060636.1"/>
</dbReference>
<dbReference type="SUPFAM" id="SSF56300">
    <property type="entry name" value="Metallo-dependent phosphatases"/>
    <property type="match status" value="1"/>
</dbReference>
<name>A0A7G9GJ07_9FIRM</name>
<dbReference type="Pfam" id="PF00149">
    <property type="entry name" value="Metallophos"/>
    <property type="match status" value="1"/>
</dbReference>
<evidence type="ECO:0000259" key="1">
    <source>
        <dbReference type="Pfam" id="PF00149"/>
    </source>
</evidence>
<dbReference type="InterPro" id="IPR029052">
    <property type="entry name" value="Metallo-depent_PP-like"/>
</dbReference>
<dbReference type="KEGG" id="ehn:H9Q80_10875"/>
<evidence type="ECO:0000313" key="2">
    <source>
        <dbReference type="EMBL" id="QNM10789.1"/>
    </source>
</evidence>
<protein>
    <submittedName>
        <fullName evidence="2">Metallophosphoesterase family protein</fullName>
    </submittedName>
</protein>
<feature type="domain" description="Calcineurin-like phosphoesterase" evidence="1">
    <location>
        <begin position="5"/>
        <end position="157"/>
    </location>
</feature>
<sequence length="210" mass="25156">MRYYIADCHFFHASLNTKMDKRGFESVEEMNEYMIQQWNKKVRKNDEVVILGDLSWGKDDETNELLNRLNGRLFLIIGNHDRYLKSKDFHTERFEWIKSYEELSDNNRKVILSHYPIMFYNMQYRLNKEGQPKTYMLYGHVHDTHDQRLIEQFQDITTSTIVQNPGGEEVHIPCNMINCFCMYSDYTPLTLDEWIACDQKRKAVSTKLSK</sequence>
<organism evidence="2 3">
    <name type="scientific">[Eubacterium] hominis</name>
    <dbReference type="NCBI Taxonomy" id="2764325"/>
    <lineage>
        <taxon>Bacteria</taxon>
        <taxon>Bacillati</taxon>
        <taxon>Bacillota</taxon>
        <taxon>Erysipelotrichia</taxon>
        <taxon>Erysipelotrichales</taxon>
        <taxon>Erysipelotrichaceae</taxon>
        <taxon>Amedibacillus</taxon>
    </lineage>
</organism>
<dbReference type="GO" id="GO:0016787">
    <property type="term" value="F:hydrolase activity"/>
    <property type="evidence" value="ECO:0007669"/>
    <property type="project" value="InterPro"/>
</dbReference>
<proteinExistence type="predicted"/>
<dbReference type="EMBL" id="CP060636">
    <property type="protein sequence ID" value="QNM10789.1"/>
    <property type="molecule type" value="Genomic_DNA"/>
</dbReference>
<gene>
    <name evidence="2" type="ORF">H9Q80_10875</name>
</gene>
<accession>A0A7G9GJ07</accession>
<dbReference type="Proteomes" id="UP000515856">
    <property type="component" value="Chromosome"/>
</dbReference>
<reference evidence="2 3" key="1">
    <citation type="submission" date="2020-08" db="EMBL/GenBank/DDBJ databases">
        <authorList>
            <person name="Liu C."/>
            <person name="Sun Q."/>
        </authorList>
    </citation>
    <scope>NUCLEOTIDE SEQUENCE [LARGE SCALE GENOMIC DNA]</scope>
    <source>
        <strain evidence="2 3">NSJ-61</strain>
    </source>
</reference>
<dbReference type="Gene3D" id="3.60.21.10">
    <property type="match status" value="1"/>
</dbReference>
<dbReference type="AlphaFoldDB" id="A0A7G9GJ07"/>